<protein>
    <submittedName>
        <fullName evidence="1">Uncharacterized protein</fullName>
    </submittedName>
</protein>
<name>A0A381Q0H9_9ZZZZ</name>
<proteinExistence type="predicted"/>
<organism evidence="1">
    <name type="scientific">marine metagenome</name>
    <dbReference type="NCBI Taxonomy" id="408172"/>
    <lineage>
        <taxon>unclassified sequences</taxon>
        <taxon>metagenomes</taxon>
        <taxon>ecological metagenomes</taxon>
    </lineage>
</organism>
<gene>
    <name evidence="1" type="ORF">METZ01_LOCUS25238</name>
</gene>
<dbReference type="AlphaFoldDB" id="A0A381Q0H9"/>
<dbReference type="EMBL" id="UINC01001150">
    <property type="protein sequence ID" value="SUZ72384.1"/>
    <property type="molecule type" value="Genomic_DNA"/>
</dbReference>
<sequence length="24" mass="2747">MSSRTFPKRGVESVIRGSWLPEAR</sequence>
<reference evidence="1" key="1">
    <citation type="submission" date="2018-05" db="EMBL/GenBank/DDBJ databases">
        <authorList>
            <person name="Lanie J.A."/>
            <person name="Ng W.-L."/>
            <person name="Kazmierczak K.M."/>
            <person name="Andrzejewski T.M."/>
            <person name="Davidsen T.M."/>
            <person name="Wayne K.J."/>
            <person name="Tettelin H."/>
            <person name="Glass J.I."/>
            <person name="Rusch D."/>
            <person name="Podicherti R."/>
            <person name="Tsui H.-C.T."/>
            <person name="Winkler M.E."/>
        </authorList>
    </citation>
    <scope>NUCLEOTIDE SEQUENCE</scope>
</reference>
<accession>A0A381Q0H9</accession>
<evidence type="ECO:0000313" key="1">
    <source>
        <dbReference type="EMBL" id="SUZ72384.1"/>
    </source>
</evidence>